<dbReference type="SMART" id="SM00034">
    <property type="entry name" value="CLECT"/>
    <property type="match status" value="1"/>
</dbReference>
<evidence type="ECO:0000259" key="3">
    <source>
        <dbReference type="PROSITE" id="PS50041"/>
    </source>
</evidence>
<keyword evidence="5" id="KW-1185">Reference proteome</keyword>
<sequence length="240" mass="27705">MKKTLAGLLLFVLFGLTTGRTGVKVHIHMTAQLNCTFAQGHCKAYTSLSVVSSNEDLQMLKEAAGEKYDHSWIYSQKKSCKLLKYEDTTTSAVNYLFINHSDCAITHNGAWHSKSCSAKYPFFCYVNFILVQENKTWEEALKYCRSHYTDLVYFHFPWPVNQIKSETNNAQTDRVWTGLRFLNAAWNWLNKAKVSESTFSLPSCPPEPNRCGARNIKTEQWENRDCEEKLNFICLKKKEN</sequence>
<dbReference type="Pfam" id="PF00059">
    <property type="entry name" value="Lectin_C"/>
    <property type="match status" value="2"/>
</dbReference>
<dbReference type="SUPFAM" id="SSF56436">
    <property type="entry name" value="C-type lectin-like"/>
    <property type="match status" value="2"/>
</dbReference>
<dbReference type="InterPro" id="IPR016186">
    <property type="entry name" value="C-type_lectin-like/link_sf"/>
</dbReference>
<dbReference type="InterPro" id="IPR016187">
    <property type="entry name" value="CTDL_fold"/>
</dbReference>
<evidence type="ECO:0000256" key="1">
    <source>
        <dbReference type="ARBA" id="ARBA00023157"/>
    </source>
</evidence>
<dbReference type="PROSITE" id="PS50041">
    <property type="entry name" value="C_TYPE_LECTIN_2"/>
    <property type="match status" value="2"/>
</dbReference>
<dbReference type="AlphaFoldDB" id="A0A7J6DH18"/>
<keyword evidence="1" id="KW-1015">Disulfide bond</keyword>
<dbReference type="Proteomes" id="UP000579812">
    <property type="component" value="Unassembled WGS sequence"/>
</dbReference>
<organism evidence="4 5">
    <name type="scientific">Onychostoma macrolepis</name>
    <dbReference type="NCBI Taxonomy" id="369639"/>
    <lineage>
        <taxon>Eukaryota</taxon>
        <taxon>Metazoa</taxon>
        <taxon>Chordata</taxon>
        <taxon>Craniata</taxon>
        <taxon>Vertebrata</taxon>
        <taxon>Euteleostomi</taxon>
        <taxon>Actinopterygii</taxon>
        <taxon>Neopterygii</taxon>
        <taxon>Teleostei</taxon>
        <taxon>Ostariophysi</taxon>
        <taxon>Cypriniformes</taxon>
        <taxon>Cyprinidae</taxon>
        <taxon>Acrossocheilinae</taxon>
        <taxon>Onychostoma</taxon>
    </lineage>
</organism>
<feature type="domain" description="C-type lectin" evidence="3">
    <location>
        <begin position="38"/>
        <end position="125"/>
    </location>
</feature>
<feature type="signal peptide" evidence="2">
    <location>
        <begin position="1"/>
        <end position="19"/>
    </location>
</feature>
<dbReference type="PROSITE" id="PS00615">
    <property type="entry name" value="C_TYPE_LECTIN_1"/>
    <property type="match status" value="1"/>
</dbReference>
<dbReference type="EMBL" id="JAAMOB010000001">
    <property type="protein sequence ID" value="KAF4118633.1"/>
    <property type="molecule type" value="Genomic_DNA"/>
</dbReference>
<dbReference type="PANTHER" id="PTHR45784:SF8">
    <property type="entry name" value="C-TYPE MANNOSE RECEPTOR 2-RELATED"/>
    <property type="match status" value="1"/>
</dbReference>
<reference evidence="4 5" key="1">
    <citation type="submission" date="2020-04" db="EMBL/GenBank/DDBJ databases">
        <title>Chromosome-level genome assembly of a cyprinid fish Onychostoma macrolepis by integration of Nanopore Sequencing, Bionano and Hi-C technology.</title>
        <authorList>
            <person name="Wang D."/>
        </authorList>
    </citation>
    <scope>NUCLEOTIDE SEQUENCE [LARGE SCALE GENOMIC DNA]</scope>
    <source>
        <strain evidence="4">SWU-2019</strain>
        <tissue evidence="4">Muscle</tissue>
    </source>
</reference>
<feature type="domain" description="C-type lectin" evidence="3">
    <location>
        <begin position="120"/>
        <end position="235"/>
    </location>
</feature>
<proteinExistence type="predicted"/>
<dbReference type="PANTHER" id="PTHR45784">
    <property type="entry name" value="C-TYPE LECTIN DOMAIN FAMILY 20 MEMBER A-RELATED"/>
    <property type="match status" value="1"/>
</dbReference>
<dbReference type="InterPro" id="IPR001304">
    <property type="entry name" value="C-type_lectin-like"/>
</dbReference>
<comment type="caution">
    <text evidence="4">The sequence shown here is derived from an EMBL/GenBank/DDBJ whole genome shotgun (WGS) entry which is preliminary data.</text>
</comment>
<name>A0A7J6DH18_9TELE</name>
<gene>
    <name evidence="4" type="ORF">G5714_000684</name>
</gene>
<accession>A0A7J6DH18</accession>
<dbReference type="InterPro" id="IPR018378">
    <property type="entry name" value="C-type_lectin_CS"/>
</dbReference>
<evidence type="ECO:0000313" key="5">
    <source>
        <dbReference type="Proteomes" id="UP000579812"/>
    </source>
</evidence>
<evidence type="ECO:0000313" key="4">
    <source>
        <dbReference type="EMBL" id="KAF4118633.1"/>
    </source>
</evidence>
<keyword evidence="2" id="KW-0732">Signal</keyword>
<dbReference type="Gene3D" id="3.10.100.10">
    <property type="entry name" value="Mannose-Binding Protein A, subunit A"/>
    <property type="match status" value="2"/>
</dbReference>
<protein>
    <recommendedName>
        <fullName evidence="3">C-type lectin domain-containing protein</fullName>
    </recommendedName>
</protein>
<feature type="chain" id="PRO_5029577531" description="C-type lectin domain-containing protein" evidence="2">
    <location>
        <begin position="20"/>
        <end position="240"/>
    </location>
</feature>
<evidence type="ECO:0000256" key="2">
    <source>
        <dbReference type="SAM" id="SignalP"/>
    </source>
</evidence>